<keyword evidence="3" id="KW-1185">Reference proteome</keyword>
<protein>
    <submittedName>
        <fullName evidence="2">Uncharacterized protein</fullName>
    </submittedName>
</protein>
<comment type="caution">
    <text evidence="2">The sequence shown here is derived from an EMBL/GenBank/DDBJ whole genome shotgun (WGS) entry which is preliminary data.</text>
</comment>
<dbReference type="Proteomes" id="UP000823775">
    <property type="component" value="Unassembled WGS sequence"/>
</dbReference>
<feature type="non-terminal residue" evidence="2">
    <location>
        <position position="1"/>
    </location>
</feature>
<evidence type="ECO:0000313" key="2">
    <source>
        <dbReference type="EMBL" id="MCD7469357.1"/>
    </source>
</evidence>
<feature type="region of interest" description="Disordered" evidence="1">
    <location>
        <begin position="1"/>
        <end position="31"/>
    </location>
</feature>
<evidence type="ECO:0000256" key="1">
    <source>
        <dbReference type="SAM" id="MobiDB-lite"/>
    </source>
</evidence>
<gene>
    <name evidence="2" type="ORF">HAX54_008326</name>
</gene>
<feature type="compositionally biased region" description="Low complexity" evidence="1">
    <location>
        <begin position="8"/>
        <end position="26"/>
    </location>
</feature>
<name>A0ABS8TD18_DATST</name>
<accession>A0ABS8TD18</accession>
<proteinExistence type="predicted"/>
<reference evidence="2 3" key="1">
    <citation type="journal article" date="2021" name="BMC Genomics">
        <title>Datura genome reveals duplications of psychoactive alkaloid biosynthetic genes and high mutation rate following tissue culture.</title>
        <authorList>
            <person name="Rajewski A."/>
            <person name="Carter-House D."/>
            <person name="Stajich J."/>
            <person name="Litt A."/>
        </authorList>
    </citation>
    <scope>NUCLEOTIDE SEQUENCE [LARGE SCALE GENOMIC DNA]</scope>
    <source>
        <strain evidence="2">AR-01</strain>
    </source>
</reference>
<dbReference type="EMBL" id="JACEIK010001435">
    <property type="protein sequence ID" value="MCD7469357.1"/>
    <property type="molecule type" value="Genomic_DNA"/>
</dbReference>
<sequence length="128" mass="14498">RGQNEPISSSNGSSTSDKGNKGSTKSSRGDKKELEWEMEEYIVKETFADLFLKQGKIRSVSSEKNSRNLYLSIEETRYRPQNRNNSCINPSIGVPRSWAEPFTIILRYANLRANETPSVIISNKLTPK</sequence>
<organism evidence="2 3">
    <name type="scientific">Datura stramonium</name>
    <name type="common">Jimsonweed</name>
    <name type="synonym">Common thornapple</name>
    <dbReference type="NCBI Taxonomy" id="4076"/>
    <lineage>
        <taxon>Eukaryota</taxon>
        <taxon>Viridiplantae</taxon>
        <taxon>Streptophyta</taxon>
        <taxon>Embryophyta</taxon>
        <taxon>Tracheophyta</taxon>
        <taxon>Spermatophyta</taxon>
        <taxon>Magnoliopsida</taxon>
        <taxon>eudicotyledons</taxon>
        <taxon>Gunneridae</taxon>
        <taxon>Pentapetalae</taxon>
        <taxon>asterids</taxon>
        <taxon>lamiids</taxon>
        <taxon>Solanales</taxon>
        <taxon>Solanaceae</taxon>
        <taxon>Solanoideae</taxon>
        <taxon>Datureae</taxon>
        <taxon>Datura</taxon>
    </lineage>
</organism>
<evidence type="ECO:0000313" key="3">
    <source>
        <dbReference type="Proteomes" id="UP000823775"/>
    </source>
</evidence>